<evidence type="ECO:0000256" key="1">
    <source>
        <dbReference type="ARBA" id="ARBA00004990"/>
    </source>
</evidence>
<dbReference type="Gene3D" id="3.30.1300.10">
    <property type="entry name" value="Pantoate-beta-alanine ligase, C-terminal domain"/>
    <property type="match status" value="1"/>
</dbReference>
<dbReference type="UniPathway" id="UPA00028">
    <property type="reaction ID" value="UER00005"/>
</dbReference>
<evidence type="ECO:0000256" key="6">
    <source>
        <dbReference type="ARBA" id="ARBA00022840"/>
    </source>
</evidence>
<organism evidence="9 10">
    <name type="scientific">Cellulomonas flavigena (strain ATCC 482 / DSM 20109 / BCRC 11376 / JCM 18109 / NBRC 3775 / NCIMB 8073 / NRS 134)</name>
    <dbReference type="NCBI Taxonomy" id="446466"/>
    <lineage>
        <taxon>Bacteria</taxon>
        <taxon>Bacillati</taxon>
        <taxon>Actinomycetota</taxon>
        <taxon>Actinomycetes</taxon>
        <taxon>Micrococcales</taxon>
        <taxon>Cellulomonadaceae</taxon>
        <taxon>Cellulomonas</taxon>
    </lineage>
</organism>
<dbReference type="HOGENOM" id="CLU_047148_0_2_11"/>
<dbReference type="EC" id="6.3.2.1" evidence="8"/>
<evidence type="ECO:0000256" key="8">
    <source>
        <dbReference type="HAMAP-Rule" id="MF_00158"/>
    </source>
</evidence>
<comment type="function">
    <text evidence="8">Catalyzes the condensation of pantoate with beta-alanine in an ATP-dependent reaction via a pantoyl-adenylate intermediate.</text>
</comment>
<dbReference type="InterPro" id="IPR004821">
    <property type="entry name" value="Cyt_trans-like"/>
</dbReference>
<comment type="similarity">
    <text evidence="2 8">Belongs to the pantothenate synthetase family.</text>
</comment>
<name>D5UIP8_CELFN</name>
<feature type="binding site" evidence="8">
    <location>
        <begin position="169"/>
        <end position="172"/>
    </location>
    <ligand>
        <name>ATP</name>
        <dbReference type="ChEBI" id="CHEBI:30616"/>
    </ligand>
</feature>
<dbReference type="eggNOG" id="COG0414">
    <property type="taxonomic scope" value="Bacteria"/>
</dbReference>
<dbReference type="Proteomes" id="UP000000849">
    <property type="component" value="Chromosome"/>
</dbReference>
<evidence type="ECO:0000256" key="2">
    <source>
        <dbReference type="ARBA" id="ARBA00009256"/>
    </source>
</evidence>
<dbReference type="RefSeq" id="WP_013115881.1">
    <property type="nucleotide sequence ID" value="NC_014151.1"/>
</dbReference>
<dbReference type="STRING" id="446466.Cfla_0635"/>
<dbReference type="EMBL" id="CP001964">
    <property type="protein sequence ID" value="ADG73547.1"/>
    <property type="molecule type" value="Genomic_DNA"/>
</dbReference>
<dbReference type="Pfam" id="PF02569">
    <property type="entry name" value="Pantoate_ligase"/>
    <property type="match status" value="1"/>
</dbReference>
<dbReference type="Gene3D" id="3.40.50.620">
    <property type="entry name" value="HUPs"/>
    <property type="match status" value="1"/>
</dbReference>
<evidence type="ECO:0000313" key="9">
    <source>
        <dbReference type="EMBL" id="ADG73547.1"/>
    </source>
</evidence>
<protein>
    <recommendedName>
        <fullName evidence="8">Pantothenate synthetase</fullName>
        <shortName evidence="8">PS</shortName>
        <ecNumber evidence="8">6.3.2.1</ecNumber>
    </recommendedName>
    <alternativeName>
        <fullName evidence="8">Pantoate--beta-alanine ligase</fullName>
    </alternativeName>
    <alternativeName>
        <fullName evidence="8">Pantoate-activating enzyme</fullName>
    </alternativeName>
</protein>
<keyword evidence="6 8" id="KW-0067">ATP-binding</keyword>
<dbReference type="GO" id="GO:0015940">
    <property type="term" value="P:pantothenate biosynthetic process"/>
    <property type="evidence" value="ECO:0007669"/>
    <property type="project" value="UniProtKB-UniRule"/>
</dbReference>
<dbReference type="SUPFAM" id="SSF52374">
    <property type="entry name" value="Nucleotidylyl transferase"/>
    <property type="match status" value="1"/>
</dbReference>
<feature type="binding site" evidence="8">
    <location>
        <begin position="47"/>
        <end position="54"/>
    </location>
    <ligand>
        <name>ATP</name>
        <dbReference type="ChEBI" id="CHEBI:30616"/>
    </ligand>
</feature>
<gene>
    <name evidence="8" type="primary">panC</name>
    <name evidence="9" type="ordered locus">Cfla_0635</name>
</gene>
<dbReference type="NCBIfam" id="TIGR00018">
    <property type="entry name" value="panC"/>
    <property type="match status" value="1"/>
</dbReference>
<evidence type="ECO:0000256" key="3">
    <source>
        <dbReference type="ARBA" id="ARBA00022598"/>
    </source>
</evidence>
<comment type="catalytic activity">
    <reaction evidence="7 8">
        <text>(R)-pantoate + beta-alanine + ATP = (R)-pantothenate + AMP + diphosphate + H(+)</text>
        <dbReference type="Rhea" id="RHEA:10912"/>
        <dbReference type="ChEBI" id="CHEBI:15378"/>
        <dbReference type="ChEBI" id="CHEBI:15980"/>
        <dbReference type="ChEBI" id="CHEBI:29032"/>
        <dbReference type="ChEBI" id="CHEBI:30616"/>
        <dbReference type="ChEBI" id="CHEBI:33019"/>
        <dbReference type="ChEBI" id="CHEBI:57966"/>
        <dbReference type="ChEBI" id="CHEBI:456215"/>
        <dbReference type="EC" id="6.3.2.1"/>
    </reaction>
</comment>
<comment type="miscellaneous">
    <text evidence="8">The reaction proceeds by a bi uni uni bi ping pong mechanism.</text>
</comment>
<keyword evidence="5 8" id="KW-0547">Nucleotide-binding</keyword>
<dbReference type="GO" id="GO:0005524">
    <property type="term" value="F:ATP binding"/>
    <property type="evidence" value="ECO:0007669"/>
    <property type="project" value="UniProtKB-KW"/>
</dbReference>
<proteinExistence type="inferred from homology"/>
<evidence type="ECO:0000313" key="10">
    <source>
        <dbReference type="Proteomes" id="UP000000849"/>
    </source>
</evidence>
<evidence type="ECO:0000256" key="5">
    <source>
        <dbReference type="ARBA" id="ARBA00022741"/>
    </source>
</evidence>
<dbReference type="PANTHER" id="PTHR21299">
    <property type="entry name" value="CYTIDYLATE KINASE/PANTOATE-BETA-ALANINE LIGASE"/>
    <property type="match status" value="1"/>
</dbReference>
<accession>D5UIP8</accession>
<dbReference type="InterPro" id="IPR014729">
    <property type="entry name" value="Rossmann-like_a/b/a_fold"/>
</dbReference>
<sequence length="324" mass="33830">MSTIHPALVRDRDALAAALAPQDAATLPRSEDDGARRPYRRAVVMTMGALHAGHLALVEHARSLADVVVVTIFVNPLQFGPSEDLARYPRDLEGDLALLSGPGLLRAQDVVFAPTVDVVYPDGDPAVRVTAGRVGEVLEGRSRPGHLDGVLTVVLKLMHLTRPDVAVFGQKDAQQVVAVRRMVRDLDVPVDVAVHPTVRERDGLARSSRNAYLSAEERARALALSAALDAGRRAAEAGEGPDAVVAAARAVLGERLADDDAVDYVALVDSATLEEAGPGTGEALLLLAARVGATRLIDNLPLTLGGVAAPGTAASQHRTDGGAA</sequence>
<keyword evidence="4 8" id="KW-0566">Pantothenate biosynthesis</keyword>
<comment type="subunit">
    <text evidence="8">Homodimer.</text>
</comment>
<feature type="binding site" evidence="8">
    <location>
        <position position="175"/>
    </location>
    <ligand>
        <name>(R)-pantoate</name>
        <dbReference type="ChEBI" id="CHEBI:15980"/>
    </ligand>
</feature>
<comment type="pathway">
    <text evidence="1 8">Cofactor biosynthesis; (R)-pantothenate biosynthesis; (R)-pantothenate from (R)-pantoate and beta-alanine: step 1/1.</text>
</comment>
<reference evidence="9 10" key="1">
    <citation type="journal article" date="2010" name="Stand. Genomic Sci.">
        <title>Complete genome sequence of Cellulomonas flavigena type strain (134).</title>
        <authorList>
            <person name="Abt B."/>
            <person name="Foster B."/>
            <person name="Lapidus A."/>
            <person name="Clum A."/>
            <person name="Sun H."/>
            <person name="Pukall R."/>
            <person name="Lucas S."/>
            <person name="Glavina Del Rio T."/>
            <person name="Nolan M."/>
            <person name="Tice H."/>
            <person name="Cheng J.F."/>
            <person name="Pitluck S."/>
            <person name="Liolios K."/>
            <person name="Ivanova N."/>
            <person name="Mavromatis K."/>
            <person name="Ovchinnikova G."/>
            <person name="Pati A."/>
            <person name="Goodwin L."/>
            <person name="Chen A."/>
            <person name="Palaniappan K."/>
            <person name="Land M."/>
            <person name="Hauser L."/>
            <person name="Chang Y.J."/>
            <person name="Jeffries C.D."/>
            <person name="Rohde M."/>
            <person name="Goker M."/>
            <person name="Woyke T."/>
            <person name="Bristow J."/>
            <person name="Eisen J.A."/>
            <person name="Markowitz V."/>
            <person name="Hugenholtz P."/>
            <person name="Kyrpides N.C."/>
            <person name="Klenk H.P."/>
        </authorList>
    </citation>
    <scope>NUCLEOTIDE SEQUENCE [LARGE SCALE GENOMIC DNA]</scope>
    <source>
        <strain evidence="10">ATCC 482 / DSM 20109 / BCRC 11376 / JCM 18109 / NBRC 3775 / NCIMB 8073 / NRS 134</strain>
    </source>
</reference>
<dbReference type="KEGG" id="cfl:Cfla_0635"/>
<feature type="binding site" evidence="8">
    <location>
        <position position="198"/>
    </location>
    <ligand>
        <name>ATP</name>
        <dbReference type="ChEBI" id="CHEBI:30616"/>
    </ligand>
</feature>
<evidence type="ECO:0000256" key="4">
    <source>
        <dbReference type="ARBA" id="ARBA00022655"/>
    </source>
</evidence>
<dbReference type="OrthoDB" id="9773087at2"/>
<dbReference type="GO" id="GO:0005829">
    <property type="term" value="C:cytosol"/>
    <property type="evidence" value="ECO:0007669"/>
    <property type="project" value="TreeGrafter"/>
</dbReference>
<dbReference type="InterPro" id="IPR042176">
    <property type="entry name" value="Pantoate_ligase_C"/>
</dbReference>
<dbReference type="AlphaFoldDB" id="D5UIP8"/>
<feature type="binding site" evidence="8">
    <location>
        <position position="78"/>
    </location>
    <ligand>
        <name>beta-alanine</name>
        <dbReference type="ChEBI" id="CHEBI:57966"/>
    </ligand>
</feature>
<keyword evidence="10" id="KW-1185">Reference proteome</keyword>
<dbReference type="GO" id="GO:0004592">
    <property type="term" value="F:pantoate-beta-alanine ligase activity"/>
    <property type="evidence" value="ECO:0007669"/>
    <property type="project" value="UniProtKB-UniRule"/>
</dbReference>
<feature type="binding site" evidence="8">
    <location>
        <position position="78"/>
    </location>
    <ligand>
        <name>(R)-pantoate</name>
        <dbReference type="ChEBI" id="CHEBI:15980"/>
    </ligand>
</feature>
<evidence type="ECO:0000256" key="7">
    <source>
        <dbReference type="ARBA" id="ARBA00048258"/>
    </source>
</evidence>
<dbReference type="InterPro" id="IPR003721">
    <property type="entry name" value="Pantoate_ligase"/>
</dbReference>
<dbReference type="HAMAP" id="MF_00158">
    <property type="entry name" value="PanC"/>
    <property type="match status" value="1"/>
</dbReference>
<dbReference type="PANTHER" id="PTHR21299:SF1">
    <property type="entry name" value="PANTOATE--BETA-ALANINE LIGASE"/>
    <property type="match status" value="1"/>
</dbReference>
<dbReference type="CDD" id="cd00560">
    <property type="entry name" value="PanC"/>
    <property type="match status" value="1"/>
</dbReference>
<keyword evidence="8" id="KW-0963">Cytoplasm</keyword>
<feature type="active site" description="Proton donor" evidence="8">
    <location>
        <position position="54"/>
    </location>
</feature>
<comment type="subcellular location">
    <subcellularLocation>
        <location evidence="8">Cytoplasm</location>
    </subcellularLocation>
</comment>
<dbReference type="NCBIfam" id="TIGR00125">
    <property type="entry name" value="cyt_tran_rel"/>
    <property type="match status" value="1"/>
</dbReference>
<keyword evidence="3 8" id="KW-0436">Ligase</keyword>
<feature type="binding site" evidence="8">
    <location>
        <begin position="206"/>
        <end position="209"/>
    </location>
    <ligand>
        <name>ATP</name>
        <dbReference type="ChEBI" id="CHEBI:30616"/>
    </ligand>
</feature>